<reference evidence="2" key="1">
    <citation type="submission" date="2016-11" db="UniProtKB">
        <authorList>
            <consortium name="WormBaseParasite"/>
        </authorList>
    </citation>
    <scope>IDENTIFICATION</scope>
    <source>
        <strain evidence="2">KR3021</strain>
    </source>
</reference>
<dbReference type="WBParaSite" id="RSKR_0000071200.1">
    <property type="protein sequence ID" value="RSKR_0000071200.1"/>
    <property type="gene ID" value="RSKR_0000071200"/>
</dbReference>
<accession>A0AC35THQ4</accession>
<evidence type="ECO:0000313" key="2">
    <source>
        <dbReference type="WBParaSite" id="RSKR_0000071200.1"/>
    </source>
</evidence>
<proteinExistence type="predicted"/>
<sequence>MVCSNSAVQKVDQQYGVDFNKTGDDVWAQVNSGQPIGSYYSYSQVPSQQGRVYQVVYPFVQQSTASQACNVEGGKYALSTRPQYFQIVPQNYQQIGMPQNYQQMMGSQYKKQLTVSQNNRQSSVSQYTQEVQQNYRQSVSPQSNPRSQQNERQSVSFQYYQGPLQNVGQTASPQSSQGLQQNARQSASPPNYEWPQHNLRCSVSPQYYHYQQRNDVPQHPQVSQQMMAPQYYQEPEQSSTHVTVPQYSQASPQNIEQNSPEKNESIADAAINDLHDILNEIETAPISSISHCSSQTSPNPDSQPPSVYSSQPSSIYSSRSSPVYSTQTSPVIYQTENIPANYQIQNTSINYPTQNNGVRYTNTPVNYPTHQVIYSTNDTPNENSQIRKTPTTLVMNSAQRQLNALAINSCHKQPNPVMRNPTKRPANMVVMNSAKRPPTNTAIVNPAKRPDDRVIVSSGQSVASTFDTNVPQRPPNFQLQNPYQGHLNVFSPVHKCSGALKNGNVSTTNQQSTTKPIITPLRIIKPRAIRVKKEIPTPNSENAQTGSVQIKPLPKTELQFGSSNLVTNWQKREKTFRYAVDRKGQTKINKSIKKNVVGVSLQMQFKESTQRNSKPRINVQTPNSQAVGYATIPVMMPVKRKKVASEQTSPQITLPHHNVDQHTLDGNTLGATVPSEDFDSQFREFFPHFKI</sequence>
<name>A0AC35THQ4_9BILA</name>
<evidence type="ECO:0000313" key="1">
    <source>
        <dbReference type="Proteomes" id="UP000095286"/>
    </source>
</evidence>
<organism evidence="1 2">
    <name type="scientific">Rhabditophanes sp. KR3021</name>
    <dbReference type="NCBI Taxonomy" id="114890"/>
    <lineage>
        <taxon>Eukaryota</taxon>
        <taxon>Metazoa</taxon>
        <taxon>Ecdysozoa</taxon>
        <taxon>Nematoda</taxon>
        <taxon>Chromadorea</taxon>
        <taxon>Rhabditida</taxon>
        <taxon>Tylenchina</taxon>
        <taxon>Panagrolaimomorpha</taxon>
        <taxon>Strongyloidoidea</taxon>
        <taxon>Alloionematidae</taxon>
        <taxon>Rhabditophanes</taxon>
    </lineage>
</organism>
<dbReference type="Proteomes" id="UP000095286">
    <property type="component" value="Unplaced"/>
</dbReference>
<protein>
    <submittedName>
        <fullName evidence="2">Trithorax group protein osa</fullName>
    </submittedName>
</protein>